<protein>
    <submittedName>
        <fullName evidence="1">Uncharacterized protein</fullName>
    </submittedName>
</protein>
<dbReference type="Proteomes" id="UP001221898">
    <property type="component" value="Unassembled WGS sequence"/>
</dbReference>
<reference evidence="1" key="1">
    <citation type="journal article" date="2023" name="Science">
        <title>Genome structures resolve the early diversification of teleost fishes.</title>
        <authorList>
            <person name="Parey E."/>
            <person name="Louis A."/>
            <person name="Montfort J."/>
            <person name="Bouchez O."/>
            <person name="Roques C."/>
            <person name="Iampietro C."/>
            <person name="Lluch J."/>
            <person name="Castinel A."/>
            <person name="Donnadieu C."/>
            <person name="Desvignes T."/>
            <person name="Floi Bucao C."/>
            <person name="Jouanno E."/>
            <person name="Wen M."/>
            <person name="Mejri S."/>
            <person name="Dirks R."/>
            <person name="Jansen H."/>
            <person name="Henkel C."/>
            <person name="Chen W.J."/>
            <person name="Zahm M."/>
            <person name="Cabau C."/>
            <person name="Klopp C."/>
            <person name="Thompson A.W."/>
            <person name="Robinson-Rechavi M."/>
            <person name="Braasch I."/>
            <person name="Lecointre G."/>
            <person name="Bobe J."/>
            <person name="Postlethwait J.H."/>
            <person name="Berthelot C."/>
            <person name="Roest Crollius H."/>
            <person name="Guiguen Y."/>
        </authorList>
    </citation>
    <scope>NUCLEOTIDE SEQUENCE</scope>
    <source>
        <strain evidence="1">NC1722</strain>
    </source>
</reference>
<sequence>MGLNIGTLGVCERMRSGAGVVGFLGAVALEPGLCGVEVGRERIWCPGGLGVRRNVGCQRLISGAACGCPSLIMKWQARQVACALSWILKHGTPEMGRGNEWPSWRIGFLSVLA</sequence>
<dbReference type="EMBL" id="JAINUG010000011">
    <property type="protein sequence ID" value="KAJ8414739.1"/>
    <property type="molecule type" value="Genomic_DNA"/>
</dbReference>
<accession>A0AAD7T5D3</accession>
<proteinExistence type="predicted"/>
<comment type="caution">
    <text evidence="1">The sequence shown here is derived from an EMBL/GenBank/DDBJ whole genome shotgun (WGS) entry which is preliminary data.</text>
</comment>
<gene>
    <name evidence="1" type="ORF">AAFF_G00022620</name>
</gene>
<keyword evidence="2" id="KW-1185">Reference proteome</keyword>
<evidence type="ECO:0000313" key="1">
    <source>
        <dbReference type="EMBL" id="KAJ8414739.1"/>
    </source>
</evidence>
<dbReference type="AlphaFoldDB" id="A0AAD7T5D3"/>
<evidence type="ECO:0000313" key="2">
    <source>
        <dbReference type="Proteomes" id="UP001221898"/>
    </source>
</evidence>
<name>A0AAD7T5D3_9TELE</name>
<organism evidence="1 2">
    <name type="scientific">Aldrovandia affinis</name>
    <dbReference type="NCBI Taxonomy" id="143900"/>
    <lineage>
        <taxon>Eukaryota</taxon>
        <taxon>Metazoa</taxon>
        <taxon>Chordata</taxon>
        <taxon>Craniata</taxon>
        <taxon>Vertebrata</taxon>
        <taxon>Euteleostomi</taxon>
        <taxon>Actinopterygii</taxon>
        <taxon>Neopterygii</taxon>
        <taxon>Teleostei</taxon>
        <taxon>Notacanthiformes</taxon>
        <taxon>Halosauridae</taxon>
        <taxon>Aldrovandia</taxon>
    </lineage>
</organism>